<proteinExistence type="predicted"/>
<name>A0A3N4UV60_9GAMM</name>
<reference evidence="3 4" key="1">
    <citation type="submission" date="2018-11" db="EMBL/GenBank/DDBJ databases">
        <title>Genomic Encyclopedia of Type Strains, Phase IV (KMG-IV): sequencing the most valuable type-strain genomes for metagenomic binning, comparative biology and taxonomic classification.</title>
        <authorList>
            <person name="Goeker M."/>
        </authorList>
    </citation>
    <scope>NUCLEOTIDE SEQUENCE [LARGE SCALE GENOMIC DNA]</scope>
    <source>
        <strain evidence="3 4">DSM 25623</strain>
    </source>
</reference>
<feature type="coiled-coil region" evidence="1">
    <location>
        <begin position="22"/>
        <end position="63"/>
    </location>
</feature>
<evidence type="ECO:0000256" key="1">
    <source>
        <dbReference type="SAM" id="Coils"/>
    </source>
</evidence>
<keyword evidence="2" id="KW-0732">Signal</keyword>
<evidence type="ECO:0008006" key="5">
    <source>
        <dbReference type="Google" id="ProtNLM"/>
    </source>
</evidence>
<sequence>MSARAILALLFLALLAAIAGGAAYQQSRIASARAEAEQARQQLRAAQAERDAARDERDAARRNVRVVTQYVDRVQKVYVAGATITKEVPVHVTAKADAACTVPAGFVRLHDAAAANVPPDAAAGDPDAPAAGVTLSAVAETVAGNYTTCHALREQVIGLQAYINSLPAGAPE</sequence>
<dbReference type="AlphaFoldDB" id="A0A3N4UV60"/>
<evidence type="ECO:0000256" key="2">
    <source>
        <dbReference type="SAM" id="SignalP"/>
    </source>
</evidence>
<dbReference type="RefSeq" id="WP_123771458.1">
    <property type="nucleotide sequence ID" value="NZ_RKQN01000008.1"/>
</dbReference>
<protein>
    <recommendedName>
        <fullName evidence="5">Bacteriophage Rz lysis protein</fullName>
    </recommendedName>
</protein>
<organism evidence="3 4">
    <name type="scientific">Vulcaniibacterium tengchongense</name>
    <dbReference type="NCBI Taxonomy" id="1273429"/>
    <lineage>
        <taxon>Bacteria</taxon>
        <taxon>Pseudomonadati</taxon>
        <taxon>Pseudomonadota</taxon>
        <taxon>Gammaproteobacteria</taxon>
        <taxon>Lysobacterales</taxon>
        <taxon>Lysobacteraceae</taxon>
        <taxon>Vulcaniibacterium</taxon>
    </lineage>
</organism>
<evidence type="ECO:0000313" key="4">
    <source>
        <dbReference type="Proteomes" id="UP000269708"/>
    </source>
</evidence>
<feature type="signal peptide" evidence="2">
    <location>
        <begin position="1"/>
        <end position="19"/>
    </location>
</feature>
<comment type="caution">
    <text evidence="3">The sequence shown here is derived from an EMBL/GenBank/DDBJ whole genome shotgun (WGS) entry which is preliminary data.</text>
</comment>
<dbReference type="OrthoDB" id="6058858at2"/>
<gene>
    <name evidence="3" type="ORF">EDC50_3151</name>
</gene>
<evidence type="ECO:0000313" key="3">
    <source>
        <dbReference type="EMBL" id="RPE74622.1"/>
    </source>
</evidence>
<dbReference type="EMBL" id="RKQN01000008">
    <property type="protein sequence ID" value="RPE74622.1"/>
    <property type="molecule type" value="Genomic_DNA"/>
</dbReference>
<dbReference type="Proteomes" id="UP000269708">
    <property type="component" value="Unassembled WGS sequence"/>
</dbReference>
<keyword evidence="1" id="KW-0175">Coiled coil</keyword>
<feature type="chain" id="PRO_5018077976" description="Bacteriophage Rz lysis protein" evidence="2">
    <location>
        <begin position="20"/>
        <end position="172"/>
    </location>
</feature>
<keyword evidence="4" id="KW-1185">Reference proteome</keyword>
<accession>A0A3N4UV60</accession>